<accession>A0ABX0V3J1</accession>
<reference evidence="9 10" key="1">
    <citation type="submission" date="2020-03" db="EMBL/GenBank/DDBJ databases">
        <title>Genomic Encyclopedia of Type Strains, Phase IV (KMG-IV): sequencing the most valuable type-strain genomes for metagenomic binning, comparative biology and taxonomic classification.</title>
        <authorList>
            <person name="Goeker M."/>
        </authorList>
    </citation>
    <scope>NUCLEOTIDE SEQUENCE [LARGE SCALE GENOMIC DNA]</scope>
    <source>
        <strain evidence="9 10">DSM 103870</strain>
    </source>
</reference>
<evidence type="ECO:0000313" key="10">
    <source>
        <dbReference type="Proteomes" id="UP001429580"/>
    </source>
</evidence>
<comment type="subcellular location">
    <subcellularLocation>
        <location evidence="1">Periplasm</location>
    </subcellularLocation>
</comment>
<dbReference type="InterPro" id="IPR059052">
    <property type="entry name" value="HH_YbhG-like"/>
</dbReference>
<keyword evidence="4" id="KW-0574">Periplasm</keyword>
<dbReference type="Pfam" id="PF25954">
    <property type="entry name" value="Beta-barrel_RND_2"/>
    <property type="match status" value="1"/>
</dbReference>
<comment type="caution">
    <text evidence="9">The sequence shown here is derived from an EMBL/GenBank/DDBJ whole genome shotgun (WGS) entry which is preliminary data.</text>
</comment>
<evidence type="ECO:0000259" key="7">
    <source>
        <dbReference type="Pfam" id="PF25881"/>
    </source>
</evidence>
<dbReference type="EMBL" id="JAASQI010000010">
    <property type="protein sequence ID" value="NIJ59701.1"/>
    <property type="molecule type" value="Genomic_DNA"/>
</dbReference>
<name>A0ABX0V3J1_9HYPH</name>
<keyword evidence="10" id="KW-1185">Reference proteome</keyword>
<keyword evidence="5 6" id="KW-0175">Coiled coil</keyword>
<feature type="coiled-coil region" evidence="6">
    <location>
        <begin position="147"/>
        <end position="202"/>
    </location>
</feature>
<evidence type="ECO:0000259" key="8">
    <source>
        <dbReference type="Pfam" id="PF25954"/>
    </source>
</evidence>
<evidence type="ECO:0000256" key="5">
    <source>
        <dbReference type="ARBA" id="ARBA00023054"/>
    </source>
</evidence>
<organism evidence="9 10">
    <name type="scientific">Pseudochelatococcus lubricantis</name>
    <dbReference type="NCBI Taxonomy" id="1538102"/>
    <lineage>
        <taxon>Bacteria</taxon>
        <taxon>Pseudomonadati</taxon>
        <taxon>Pseudomonadota</taxon>
        <taxon>Alphaproteobacteria</taxon>
        <taxon>Hyphomicrobiales</taxon>
        <taxon>Chelatococcaceae</taxon>
        <taxon>Pseudochelatococcus</taxon>
    </lineage>
</organism>
<feature type="domain" description="CusB-like beta-barrel" evidence="8">
    <location>
        <begin position="242"/>
        <end position="327"/>
    </location>
</feature>
<dbReference type="NCBIfam" id="NF002939">
    <property type="entry name" value="PRK03598.1"/>
    <property type="match status" value="1"/>
</dbReference>
<sequence>MKHGTLIILLIAAALAGGGAYYWDSRQPRGQVLTLGGNVDIREVNLSFRVAGRVDRVEVDEGDRVVAGQVVARIDPEPLRQALAQAEGALAAAQANEALLKAGTRAEDIARLGAQAEGLRAAAANAQTTFERQRTLQTTNISSRQALDNARAARDQANAGLEAAQQAYLAARNGARPEELAQAAAQRQAAQAQRDAADLQLHDATLASPSAGTVLTRAVEPGTMVAAGTTVVTLSLDRPVRVRAYAREPDLGRVAPGTKVLVYTDARPGEPYAGTVGFVSPRAEFTPKQVETQDLRTALVYRLRIVVDNADDRLRQGMPVTVRLADEAQPKP</sequence>
<dbReference type="Pfam" id="PF25881">
    <property type="entry name" value="HH_YBHG"/>
    <property type="match status" value="1"/>
</dbReference>
<evidence type="ECO:0000256" key="4">
    <source>
        <dbReference type="ARBA" id="ARBA00022764"/>
    </source>
</evidence>
<keyword evidence="3" id="KW-0732">Signal</keyword>
<dbReference type="Gene3D" id="2.40.50.100">
    <property type="match status" value="2"/>
</dbReference>
<evidence type="ECO:0000256" key="2">
    <source>
        <dbReference type="ARBA" id="ARBA00010602"/>
    </source>
</evidence>
<dbReference type="InterPro" id="IPR058792">
    <property type="entry name" value="Beta-barrel_RND_2"/>
</dbReference>
<dbReference type="PANTHER" id="PTHR32347">
    <property type="entry name" value="EFFLUX SYSTEM COMPONENT YKNX-RELATED"/>
    <property type="match status" value="1"/>
</dbReference>
<evidence type="ECO:0000256" key="6">
    <source>
        <dbReference type="SAM" id="Coils"/>
    </source>
</evidence>
<proteinExistence type="inferred from homology"/>
<dbReference type="PANTHER" id="PTHR32347:SF29">
    <property type="entry name" value="UPF0194 MEMBRANE PROTEIN YBHG"/>
    <property type="match status" value="1"/>
</dbReference>
<dbReference type="InterPro" id="IPR050465">
    <property type="entry name" value="UPF0194_transport"/>
</dbReference>
<feature type="domain" description="YbhG-like alpha-helical hairpin" evidence="7">
    <location>
        <begin position="75"/>
        <end position="203"/>
    </location>
</feature>
<evidence type="ECO:0000256" key="3">
    <source>
        <dbReference type="ARBA" id="ARBA00022729"/>
    </source>
</evidence>
<dbReference type="Gene3D" id="2.40.30.170">
    <property type="match status" value="1"/>
</dbReference>
<dbReference type="RefSeq" id="WP_166955345.1">
    <property type="nucleotide sequence ID" value="NZ_JAASQI010000010.1"/>
</dbReference>
<comment type="similarity">
    <text evidence="2">Belongs to the UPF0194 family.</text>
</comment>
<evidence type="ECO:0000256" key="1">
    <source>
        <dbReference type="ARBA" id="ARBA00004418"/>
    </source>
</evidence>
<gene>
    <name evidence="9" type="ORF">FHS82_003562</name>
</gene>
<dbReference type="SUPFAM" id="SSF111369">
    <property type="entry name" value="HlyD-like secretion proteins"/>
    <property type="match status" value="3"/>
</dbReference>
<protein>
    <submittedName>
        <fullName evidence="9">HlyD family secretion protein</fullName>
    </submittedName>
</protein>
<dbReference type="Proteomes" id="UP001429580">
    <property type="component" value="Unassembled WGS sequence"/>
</dbReference>
<evidence type="ECO:0000313" key="9">
    <source>
        <dbReference type="EMBL" id="NIJ59701.1"/>
    </source>
</evidence>
<dbReference type="Gene3D" id="1.10.287.470">
    <property type="entry name" value="Helix hairpin bin"/>
    <property type="match status" value="1"/>
</dbReference>